<protein>
    <submittedName>
        <fullName evidence="2">Uncharacterized protein</fullName>
    </submittedName>
</protein>
<dbReference type="Proteomes" id="UP000187203">
    <property type="component" value="Unassembled WGS sequence"/>
</dbReference>
<feature type="region of interest" description="Disordered" evidence="1">
    <location>
        <begin position="1"/>
        <end position="29"/>
    </location>
</feature>
<organism evidence="2 3">
    <name type="scientific">Corchorus olitorius</name>
    <dbReference type="NCBI Taxonomy" id="93759"/>
    <lineage>
        <taxon>Eukaryota</taxon>
        <taxon>Viridiplantae</taxon>
        <taxon>Streptophyta</taxon>
        <taxon>Embryophyta</taxon>
        <taxon>Tracheophyta</taxon>
        <taxon>Spermatophyta</taxon>
        <taxon>Magnoliopsida</taxon>
        <taxon>eudicotyledons</taxon>
        <taxon>Gunneridae</taxon>
        <taxon>Pentapetalae</taxon>
        <taxon>rosids</taxon>
        <taxon>malvids</taxon>
        <taxon>Malvales</taxon>
        <taxon>Malvaceae</taxon>
        <taxon>Grewioideae</taxon>
        <taxon>Apeibeae</taxon>
        <taxon>Corchorus</taxon>
    </lineage>
</organism>
<evidence type="ECO:0000313" key="2">
    <source>
        <dbReference type="EMBL" id="OMP12518.1"/>
    </source>
</evidence>
<comment type="caution">
    <text evidence="2">The sequence shown here is derived from an EMBL/GenBank/DDBJ whole genome shotgun (WGS) entry which is preliminary data.</text>
</comment>
<sequence>MVVLNRVLTSERTRGQKRSSRKGSSMQLRYAQSRVLTRASDVGSVKIAQSLANKESNSGVMKKDSALADISNLVDRTTQVEKTKELSHKRIVSYCPSNTYFPS</sequence>
<reference evidence="3" key="1">
    <citation type="submission" date="2013-09" db="EMBL/GenBank/DDBJ databases">
        <title>Corchorus olitorius genome sequencing.</title>
        <authorList>
            <person name="Alam M."/>
            <person name="Haque M.S."/>
            <person name="Islam M.S."/>
            <person name="Emdad E.M."/>
            <person name="Islam M.M."/>
            <person name="Ahmed B."/>
            <person name="Halim A."/>
            <person name="Hossen Q.M.M."/>
            <person name="Hossain M.Z."/>
            <person name="Ahmed R."/>
            <person name="Khan M.M."/>
            <person name="Islam R."/>
            <person name="Rashid M.M."/>
            <person name="Khan S.A."/>
            <person name="Rahman M.S."/>
            <person name="Alam M."/>
            <person name="Yahiya A.S."/>
            <person name="Khan M.S."/>
            <person name="Azam M.S."/>
            <person name="Haque T."/>
            <person name="Lashkar M.Z.H."/>
            <person name="Akhand A.I."/>
            <person name="Morshed G."/>
            <person name="Roy S."/>
            <person name="Uddin K.S."/>
            <person name="Rabeya T."/>
            <person name="Hossain A.S."/>
            <person name="Chowdhury A."/>
            <person name="Snigdha A.R."/>
            <person name="Mortoza M.S."/>
            <person name="Matin S.A."/>
            <person name="Hoque S.M.E."/>
            <person name="Islam M.K."/>
            <person name="Roy D.K."/>
            <person name="Haider R."/>
            <person name="Moosa M.M."/>
            <person name="Elias S.M."/>
            <person name="Hasan A.M."/>
            <person name="Jahan S."/>
            <person name="Shafiuddin M."/>
            <person name="Mahmood N."/>
            <person name="Shommy N.S."/>
        </authorList>
    </citation>
    <scope>NUCLEOTIDE SEQUENCE [LARGE SCALE GENOMIC DNA]</scope>
    <source>
        <strain evidence="3">cv. O-4</strain>
    </source>
</reference>
<name>A0A1R3KZR5_9ROSI</name>
<evidence type="ECO:0000313" key="3">
    <source>
        <dbReference type="Proteomes" id="UP000187203"/>
    </source>
</evidence>
<dbReference type="EMBL" id="AWUE01009086">
    <property type="protein sequence ID" value="OMP12518.1"/>
    <property type="molecule type" value="Genomic_DNA"/>
</dbReference>
<accession>A0A1R3KZR5</accession>
<keyword evidence="3" id="KW-1185">Reference proteome</keyword>
<evidence type="ECO:0000256" key="1">
    <source>
        <dbReference type="SAM" id="MobiDB-lite"/>
    </source>
</evidence>
<dbReference type="AlphaFoldDB" id="A0A1R3KZR5"/>
<proteinExistence type="predicted"/>
<gene>
    <name evidence="2" type="ORF">COLO4_03088</name>
</gene>